<comment type="similarity">
    <text evidence="2">Belongs to the major facilitator superfamily. TCR/Tet family.</text>
</comment>
<dbReference type="HOGENOM" id="CLU_000960_22_0_1"/>
<keyword evidence="14" id="KW-1185">Reference proteome</keyword>
<dbReference type="PROSITE" id="PS50850">
    <property type="entry name" value="MFS"/>
    <property type="match status" value="1"/>
</dbReference>
<feature type="transmembrane region" description="Helical" evidence="11">
    <location>
        <begin position="216"/>
        <end position="237"/>
    </location>
</feature>
<feature type="transmembrane region" description="Helical" evidence="11">
    <location>
        <begin position="416"/>
        <end position="435"/>
    </location>
</feature>
<dbReference type="FunFam" id="1.20.1250.20:FF:000196">
    <property type="entry name" value="MFS toxin efflux pump (AflT)"/>
    <property type="match status" value="1"/>
</dbReference>
<feature type="transmembrane region" description="Helical" evidence="11">
    <location>
        <begin position="389"/>
        <end position="409"/>
    </location>
</feature>
<feature type="transmembrane region" description="Helical" evidence="11">
    <location>
        <begin position="278"/>
        <end position="301"/>
    </location>
</feature>
<name>A0A0A1T2V3_9HYPO</name>
<dbReference type="GO" id="GO:0005774">
    <property type="term" value="C:vacuolar membrane"/>
    <property type="evidence" value="ECO:0007669"/>
    <property type="project" value="UniProtKB-SubCell"/>
</dbReference>
<dbReference type="Pfam" id="PF07690">
    <property type="entry name" value="MFS_1"/>
    <property type="match status" value="1"/>
</dbReference>
<dbReference type="InterPro" id="IPR011701">
    <property type="entry name" value="MFS"/>
</dbReference>
<dbReference type="OrthoDB" id="10021397at2759"/>
<dbReference type="InterPro" id="IPR020846">
    <property type="entry name" value="MFS_dom"/>
</dbReference>
<dbReference type="GO" id="GO:0022857">
    <property type="term" value="F:transmembrane transporter activity"/>
    <property type="evidence" value="ECO:0007669"/>
    <property type="project" value="InterPro"/>
</dbReference>
<evidence type="ECO:0000256" key="4">
    <source>
        <dbReference type="ARBA" id="ARBA00022692"/>
    </source>
</evidence>
<evidence type="ECO:0000256" key="9">
    <source>
        <dbReference type="ARBA" id="ARBA00083178"/>
    </source>
</evidence>
<dbReference type="Proteomes" id="UP000039046">
    <property type="component" value="Unassembled WGS sequence"/>
</dbReference>
<keyword evidence="4 11" id="KW-0812">Transmembrane</keyword>
<dbReference type="PANTHER" id="PTHR23501">
    <property type="entry name" value="MAJOR FACILITATOR SUPERFAMILY"/>
    <property type="match status" value="1"/>
</dbReference>
<evidence type="ECO:0000256" key="6">
    <source>
        <dbReference type="ARBA" id="ARBA00023136"/>
    </source>
</evidence>
<comment type="subcellular location">
    <subcellularLocation>
        <location evidence="1">Vacuole membrane</location>
        <topology evidence="1">Multi-pass membrane protein</topology>
    </subcellularLocation>
</comment>
<evidence type="ECO:0000256" key="3">
    <source>
        <dbReference type="ARBA" id="ARBA00022448"/>
    </source>
</evidence>
<feature type="transmembrane region" description="Helical" evidence="11">
    <location>
        <begin position="562"/>
        <end position="580"/>
    </location>
</feature>
<evidence type="ECO:0000256" key="1">
    <source>
        <dbReference type="ARBA" id="ARBA00004128"/>
    </source>
</evidence>
<keyword evidence="3" id="KW-0813">Transport</keyword>
<feature type="transmembrane region" description="Helical" evidence="11">
    <location>
        <begin position="183"/>
        <end position="204"/>
    </location>
</feature>
<organism evidence="13 14">
    <name type="scientific">[Torrubiella] hemipterigena</name>
    <dbReference type="NCBI Taxonomy" id="1531966"/>
    <lineage>
        <taxon>Eukaryota</taxon>
        <taxon>Fungi</taxon>
        <taxon>Dikarya</taxon>
        <taxon>Ascomycota</taxon>
        <taxon>Pezizomycotina</taxon>
        <taxon>Sordariomycetes</taxon>
        <taxon>Hypocreomycetidae</taxon>
        <taxon>Hypocreales</taxon>
        <taxon>Clavicipitaceae</taxon>
        <taxon>Clavicipitaceae incertae sedis</taxon>
        <taxon>'Torrubiella' clade</taxon>
    </lineage>
</organism>
<protein>
    <recommendedName>
        <fullName evidence="8">Efflux pump dotC</fullName>
    </recommendedName>
    <alternativeName>
        <fullName evidence="9">Dothistromin biosynthesis protein C</fullName>
    </alternativeName>
</protein>
<dbReference type="Gene3D" id="1.20.1250.20">
    <property type="entry name" value="MFS general substrate transporter like domains"/>
    <property type="match status" value="1"/>
</dbReference>
<evidence type="ECO:0000256" key="11">
    <source>
        <dbReference type="SAM" id="Phobius"/>
    </source>
</evidence>
<reference evidence="13 14" key="1">
    <citation type="journal article" date="2015" name="Genome Announc.">
        <title>Draft Genome Sequence and Gene Annotation of the Entomopathogenic Fungus Verticillium hemipterigenum.</title>
        <authorList>
            <person name="Horn F."/>
            <person name="Habel A."/>
            <person name="Scharf D.H."/>
            <person name="Dworschak J."/>
            <person name="Brakhage A.A."/>
            <person name="Guthke R."/>
            <person name="Hertweck C."/>
            <person name="Linde J."/>
        </authorList>
    </citation>
    <scope>NUCLEOTIDE SEQUENCE [LARGE SCALE GENOMIC DNA]</scope>
</reference>
<dbReference type="PANTHER" id="PTHR23501:SF102">
    <property type="entry name" value="DRUG TRANSPORTER, PUTATIVE (AFU_ORTHOLOGUE AFUA_3G08530)-RELATED"/>
    <property type="match status" value="1"/>
</dbReference>
<feature type="region of interest" description="Disordered" evidence="10">
    <location>
        <begin position="590"/>
        <end position="630"/>
    </location>
</feature>
<evidence type="ECO:0000313" key="14">
    <source>
        <dbReference type="Proteomes" id="UP000039046"/>
    </source>
</evidence>
<evidence type="ECO:0000259" key="12">
    <source>
        <dbReference type="PROSITE" id="PS50850"/>
    </source>
</evidence>
<dbReference type="PRINTS" id="PR01036">
    <property type="entry name" value="TCRTETB"/>
</dbReference>
<keyword evidence="5 11" id="KW-1133">Transmembrane helix</keyword>
<accession>A0A0A1T2V3</accession>
<dbReference type="SUPFAM" id="SSF103473">
    <property type="entry name" value="MFS general substrate transporter"/>
    <property type="match status" value="1"/>
</dbReference>
<dbReference type="InterPro" id="IPR036259">
    <property type="entry name" value="MFS_trans_sf"/>
</dbReference>
<feature type="compositionally biased region" description="Low complexity" evidence="10">
    <location>
        <begin position="1"/>
        <end position="39"/>
    </location>
</feature>
<gene>
    <name evidence="13" type="ORF">VHEMI04991</name>
</gene>
<feature type="transmembrane region" description="Helical" evidence="11">
    <location>
        <begin position="92"/>
        <end position="115"/>
    </location>
</feature>
<proteinExistence type="inferred from homology"/>
<dbReference type="EMBL" id="CDHN01000002">
    <property type="protein sequence ID" value="CEJ89129.1"/>
    <property type="molecule type" value="Genomic_DNA"/>
</dbReference>
<feature type="region of interest" description="Disordered" evidence="10">
    <location>
        <begin position="1"/>
        <end position="81"/>
    </location>
</feature>
<feature type="transmembrane region" description="Helical" evidence="11">
    <location>
        <begin position="313"/>
        <end position="334"/>
    </location>
</feature>
<evidence type="ECO:0000256" key="7">
    <source>
        <dbReference type="ARBA" id="ARBA00057269"/>
    </source>
</evidence>
<feature type="transmembrane region" description="Helical" evidence="11">
    <location>
        <begin position="243"/>
        <end position="266"/>
    </location>
</feature>
<feature type="transmembrane region" description="Helical" evidence="11">
    <location>
        <begin position="159"/>
        <end position="177"/>
    </location>
</feature>
<dbReference type="CDD" id="cd17502">
    <property type="entry name" value="MFS_Azr1_MDR_like"/>
    <property type="match status" value="1"/>
</dbReference>
<evidence type="ECO:0000256" key="2">
    <source>
        <dbReference type="ARBA" id="ARBA00007520"/>
    </source>
</evidence>
<evidence type="ECO:0000313" key="13">
    <source>
        <dbReference type="EMBL" id="CEJ89129.1"/>
    </source>
</evidence>
<dbReference type="GO" id="GO:0005886">
    <property type="term" value="C:plasma membrane"/>
    <property type="evidence" value="ECO:0007669"/>
    <property type="project" value="TreeGrafter"/>
</dbReference>
<feature type="domain" description="Major facilitator superfamily (MFS) profile" evidence="12">
    <location>
        <begin position="93"/>
        <end position="585"/>
    </location>
</feature>
<dbReference type="FunFam" id="1.20.1720.10:FF:000014">
    <property type="entry name" value="MFS drug transporter, putative"/>
    <property type="match status" value="1"/>
</dbReference>
<feature type="transmembrane region" description="Helical" evidence="11">
    <location>
        <begin position="355"/>
        <end position="377"/>
    </location>
</feature>
<dbReference type="Gene3D" id="1.20.1720.10">
    <property type="entry name" value="Multidrug resistance protein D"/>
    <property type="match status" value="1"/>
</dbReference>
<comment type="function">
    <text evidence="7">Efflux pump; part of the gene cluster that mediates the biosynthesis of dothistromin (DOTH), a polyketide toxin very similar in structure to the aflatoxin precursor, versicolorin B. One function of dotC may be to transport early-stage dothistromin biosynthetic intermediates from the cytoplasm into vacuoles, thereby affecting the rate of dothistromin production.</text>
</comment>
<evidence type="ECO:0000256" key="8">
    <source>
        <dbReference type="ARBA" id="ARBA00069956"/>
    </source>
</evidence>
<feature type="transmembrane region" description="Helical" evidence="11">
    <location>
        <begin position="127"/>
        <end position="147"/>
    </location>
</feature>
<dbReference type="AlphaFoldDB" id="A0A0A1T2V3"/>
<sequence>MADSAAQHPSAAAAASLAQAQAQAPETTTANINTTQTEQCSKTEADATGRVAPEQGVLTSDTDASASQTSEKEAPKALEAPEDGRTALESTIIVLALCIALFLAALDMSIITTAVPTIVAHFQSSTGYVWVGSAYLLGNAAFVATWGKVSDIFGRKTTLLVAVGVFLIGSLLCALSQSMGMLIAARAIQGVGGGGTILLPNICVSDLFSVRKRGMYFGIFGMVWAIAGALGPIIGGLFTSKVSWRWCFWINLPTGGVAFLILVFFLKLHNPRTPLKEGLLAIDWTGNLLVIGGTLMVLIGLEFGGVQFAWNSATVICLIVFGIVTLAIFGFYIAKIAKFPVVPLRVFQYQNCAPAYLLSIMHAMAFMGTNYYLPLYFQAVLGANSLMSGVYLLPFVLTLSIVSFFSGMLIKKTGNFQIPIVTGLFVMTIGLGLFIDLGSVPNWGKIIPFQMIAGFGVGPNFQAPLIAIQANIEPRDIGAATSSFQFARQIGTSVAVTVGGAIFNNVMNKQQDMLKAALTPEQASLFTGDHAAASITIIDTLPNDRDQIQTVKNAYWNALQTMYIFFTCVCFIGLLISSLIRQATLSKNHTEHKTGLQTLKKEERVKKNAPDEERPEQAQTVSEKDSNSQK</sequence>
<evidence type="ECO:0000256" key="10">
    <source>
        <dbReference type="SAM" id="MobiDB-lite"/>
    </source>
</evidence>
<feature type="compositionally biased region" description="Low complexity" evidence="10">
    <location>
        <begin position="59"/>
        <end position="69"/>
    </location>
</feature>
<evidence type="ECO:0000256" key="5">
    <source>
        <dbReference type="ARBA" id="ARBA00022989"/>
    </source>
</evidence>
<keyword evidence="6 11" id="KW-0472">Membrane</keyword>